<protein>
    <submittedName>
        <fullName evidence="3">HET-domain-containing protein</fullName>
    </submittedName>
</protein>
<dbReference type="PANTHER" id="PTHR10622">
    <property type="entry name" value="HET DOMAIN-CONTAINING PROTEIN"/>
    <property type="match status" value="1"/>
</dbReference>
<evidence type="ECO:0000259" key="1">
    <source>
        <dbReference type="Pfam" id="PF06985"/>
    </source>
</evidence>
<organism evidence="3">
    <name type="scientific">Dissoconium aciculare CBS 342.82</name>
    <dbReference type="NCBI Taxonomy" id="1314786"/>
    <lineage>
        <taxon>Eukaryota</taxon>
        <taxon>Fungi</taxon>
        <taxon>Dikarya</taxon>
        <taxon>Ascomycota</taxon>
        <taxon>Pezizomycotina</taxon>
        <taxon>Dothideomycetes</taxon>
        <taxon>Dothideomycetidae</taxon>
        <taxon>Mycosphaerellales</taxon>
        <taxon>Dissoconiaceae</taxon>
        <taxon>Dissoconium</taxon>
    </lineage>
</organism>
<dbReference type="GeneID" id="54358431"/>
<accession>A0A6J3LRS1</accession>
<dbReference type="InterPro" id="IPR010730">
    <property type="entry name" value="HET"/>
</dbReference>
<dbReference type="RefSeq" id="XP_033455536.1">
    <property type="nucleotide sequence ID" value="XM_033600631.1"/>
</dbReference>
<dbReference type="PANTHER" id="PTHR10622:SF13">
    <property type="entry name" value="NACHT DOMAIN-CONTAINING PROTEIN"/>
    <property type="match status" value="1"/>
</dbReference>
<reference evidence="3" key="3">
    <citation type="submission" date="2025-08" db="UniProtKB">
        <authorList>
            <consortium name="RefSeq"/>
        </authorList>
    </citation>
    <scope>IDENTIFICATION</scope>
    <source>
        <strain evidence="3">CBS 342.82</strain>
    </source>
</reference>
<sequence>MRLLKRSPDGKISLESFKSLDHFRSTTSSRYAVLSHTWVEGQEITYQEFLNSTGHDSKGYEKIQFCVNQAAADGIEYSWIDTCCINKESLPELTTAINSMFSWYKSAARCYVCLPDVEVPPDVTDPSAYKITWIHAYKRSRWFTRGWTLQELLAPPIVDFFSKEGKKLGSKISLEKEIHETTRIPLSALRDPDLGQFSVEERFRWIEGRSTTVPEDKAYCLFGIFNIFLPLIYAEGEEHALQRVRDEVNRRQLDLATQTLAD</sequence>
<proteinExistence type="predicted"/>
<feature type="non-terminal residue" evidence="3">
    <location>
        <position position="262"/>
    </location>
</feature>
<dbReference type="Proteomes" id="UP000504637">
    <property type="component" value="Unplaced"/>
</dbReference>
<dbReference type="AlphaFoldDB" id="A0A6J3LRS1"/>
<dbReference type="Pfam" id="PF06985">
    <property type="entry name" value="HET"/>
    <property type="match status" value="1"/>
</dbReference>
<dbReference type="OrthoDB" id="674604at2759"/>
<feature type="domain" description="Heterokaryon incompatibility" evidence="1">
    <location>
        <begin position="31"/>
        <end position="114"/>
    </location>
</feature>
<evidence type="ECO:0000313" key="3">
    <source>
        <dbReference type="RefSeq" id="XP_033455536.1"/>
    </source>
</evidence>
<evidence type="ECO:0000313" key="2">
    <source>
        <dbReference type="Proteomes" id="UP000504637"/>
    </source>
</evidence>
<reference evidence="3" key="2">
    <citation type="submission" date="2020-04" db="EMBL/GenBank/DDBJ databases">
        <authorList>
            <consortium name="NCBI Genome Project"/>
        </authorList>
    </citation>
    <scope>NUCLEOTIDE SEQUENCE</scope>
    <source>
        <strain evidence="3">CBS 342.82</strain>
    </source>
</reference>
<gene>
    <name evidence="3" type="ORF">K489DRAFT_309209</name>
</gene>
<name>A0A6J3LRS1_9PEZI</name>
<keyword evidence="2" id="KW-1185">Reference proteome</keyword>
<reference evidence="3" key="1">
    <citation type="submission" date="2020-01" db="EMBL/GenBank/DDBJ databases">
        <authorList>
            <consortium name="DOE Joint Genome Institute"/>
            <person name="Haridas S."/>
            <person name="Albert R."/>
            <person name="Binder M."/>
            <person name="Bloem J."/>
            <person name="Labutti K."/>
            <person name="Salamov A."/>
            <person name="Andreopoulos B."/>
            <person name="Baker S.E."/>
            <person name="Barry K."/>
            <person name="Bills G."/>
            <person name="Bluhm B.H."/>
            <person name="Cannon C."/>
            <person name="Castanera R."/>
            <person name="Culley D.E."/>
            <person name="Daum C."/>
            <person name="Ezra D."/>
            <person name="Gonzalez J.B."/>
            <person name="Henrissat B."/>
            <person name="Kuo A."/>
            <person name="Liang C."/>
            <person name="Lipzen A."/>
            <person name="Lutzoni F."/>
            <person name="Magnuson J."/>
            <person name="Mondo S."/>
            <person name="Nolan M."/>
            <person name="Ohm R."/>
            <person name="Pangilinan J."/>
            <person name="Park H.-J."/>
            <person name="Ramirez L."/>
            <person name="Alfaro M."/>
            <person name="Sun H."/>
            <person name="Tritt A."/>
            <person name="Yoshinaga Y."/>
            <person name="Zwiers L.-H."/>
            <person name="Turgeon B.G."/>
            <person name="Goodwin S.B."/>
            <person name="Spatafora J.W."/>
            <person name="Crous P.W."/>
            <person name="Grigoriev I.V."/>
        </authorList>
    </citation>
    <scope>NUCLEOTIDE SEQUENCE</scope>
    <source>
        <strain evidence="3">CBS 342.82</strain>
    </source>
</reference>